<feature type="domain" description="Histidine kinase" evidence="7">
    <location>
        <begin position="36"/>
        <end position="87"/>
    </location>
</feature>
<evidence type="ECO:0000313" key="8">
    <source>
        <dbReference type="EMBL" id="MSE17558.1"/>
    </source>
</evidence>
<comment type="caution">
    <text evidence="8">The sequence shown here is derived from an EMBL/GenBank/DDBJ whole genome shotgun (WGS) entry which is preliminary data.</text>
</comment>
<dbReference type="PRINTS" id="PR00344">
    <property type="entry name" value="BCTRLSENSOR"/>
</dbReference>
<keyword evidence="5" id="KW-0418">Kinase</keyword>
<dbReference type="InterPro" id="IPR004358">
    <property type="entry name" value="Sig_transdc_His_kin-like_C"/>
</dbReference>
<protein>
    <recommendedName>
        <fullName evidence="2">histidine kinase</fullName>
        <ecNumber evidence="2">2.7.13.3</ecNumber>
    </recommendedName>
</protein>
<sequence>IPGSPPSFRAIFTAVVTTDRRRMWLMASVIAVVVRERIFESFYTTKKSGMGMGLTISKGIIKKHCGELGAENRAEGGSRFWFTLPLG</sequence>
<accession>A0A7X2MQM3</accession>
<dbReference type="AlphaFoldDB" id="A0A7X2MQM3"/>
<dbReference type="Gene3D" id="3.30.565.10">
    <property type="entry name" value="Histidine kinase-like ATPase, C-terminal domain"/>
    <property type="match status" value="1"/>
</dbReference>
<feature type="non-terminal residue" evidence="8">
    <location>
        <position position="1"/>
    </location>
</feature>
<dbReference type="PANTHER" id="PTHR43711">
    <property type="entry name" value="TWO-COMPONENT HISTIDINE KINASE"/>
    <property type="match status" value="1"/>
</dbReference>
<dbReference type="EC" id="2.7.13.3" evidence="2"/>
<dbReference type="PANTHER" id="PTHR43711:SF1">
    <property type="entry name" value="HISTIDINE KINASE 1"/>
    <property type="match status" value="1"/>
</dbReference>
<dbReference type="InterPro" id="IPR005467">
    <property type="entry name" value="His_kinase_dom"/>
</dbReference>
<dbReference type="InterPro" id="IPR050736">
    <property type="entry name" value="Sensor_HK_Regulatory"/>
</dbReference>
<organism evidence="8 9">
    <name type="scientific">Enterobacter agglomerans</name>
    <name type="common">Erwinia herbicola</name>
    <name type="synonym">Pantoea agglomerans</name>
    <dbReference type="NCBI Taxonomy" id="549"/>
    <lineage>
        <taxon>Bacteria</taxon>
        <taxon>Pseudomonadati</taxon>
        <taxon>Pseudomonadota</taxon>
        <taxon>Gammaproteobacteria</taxon>
        <taxon>Enterobacterales</taxon>
        <taxon>Erwiniaceae</taxon>
        <taxon>Pantoea</taxon>
        <taxon>Pantoea agglomerans group</taxon>
    </lineage>
</organism>
<evidence type="ECO:0000313" key="9">
    <source>
        <dbReference type="Proteomes" id="UP000461948"/>
    </source>
</evidence>
<proteinExistence type="predicted"/>
<dbReference type="InterPro" id="IPR036890">
    <property type="entry name" value="HATPase_C_sf"/>
</dbReference>
<evidence type="ECO:0000256" key="1">
    <source>
        <dbReference type="ARBA" id="ARBA00000085"/>
    </source>
</evidence>
<keyword evidence="3" id="KW-0597">Phosphoprotein</keyword>
<dbReference type="Pfam" id="PF02518">
    <property type="entry name" value="HATPase_c"/>
    <property type="match status" value="1"/>
</dbReference>
<dbReference type="SUPFAM" id="SSF55874">
    <property type="entry name" value="ATPase domain of HSP90 chaperone/DNA topoisomerase II/histidine kinase"/>
    <property type="match status" value="1"/>
</dbReference>
<dbReference type="PROSITE" id="PS50109">
    <property type="entry name" value="HIS_KIN"/>
    <property type="match status" value="1"/>
</dbReference>
<keyword evidence="6" id="KW-0902">Two-component regulatory system</keyword>
<keyword evidence="4" id="KW-0808">Transferase</keyword>
<name>A0A7X2MQM3_ENTAG</name>
<comment type="catalytic activity">
    <reaction evidence="1">
        <text>ATP + protein L-histidine = ADP + protein N-phospho-L-histidine.</text>
        <dbReference type="EC" id="2.7.13.3"/>
    </reaction>
</comment>
<evidence type="ECO:0000256" key="3">
    <source>
        <dbReference type="ARBA" id="ARBA00022553"/>
    </source>
</evidence>
<dbReference type="GO" id="GO:0000160">
    <property type="term" value="P:phosphorelay signal transduction system"/>
    <property type="evidence" value="ECO:0007669"/>
    <property type="project" value="UniProtKB-KW"/>
</dbReference>
<evidence type="ECO:0000256" key="4">
    <source>
        <dbReference type="ARBA" id="ARBA00022679"/>
    </source>
</evidence>
<evidence type="ECO:0000256" key="2">
    <source>
        <dbReference type="ARBA" id="ARBA00012438"/>
    </source>
</evidence>
<evidence type="ECO:0000256" key="6">
    <source>
        <dbReference type="ARBA" id="ARBA00023012"/>
    </source>
</evidence>
<dbReference type="GO" id="GO:0004673">
    <property type="term" value="F:protein histidine kinase activity"/>
    <property type="evidence" value="ECO:0007669"/>
    <property type="project" value="UniProtKB-EC"/>
</dbReference>
<dbReference type="EMBL" id="WKLC01001237">
    <property type="protein sequence ID" value="MSE17558.1"/>
    <property type="molecule type" value="Genomic_DNA"/>
</dbReference>
<evidence type="ECO:0000256" key="5">
    <source>
        <dbReference type="ARBA" id="ARBA00022777"/>
    </source>
</evidence>
<dbReference type="Proteomes" id="UP000461948">
    <property type="component" value="Unassembled WGS sequence"/>
</dbReference>
<dbReference type="InterPro" id="IPR003594">
    <property type="entry name" value="HATPase_dom"/>
</dbReference>
<evidence type="ECO:0000259" key="7">
    <source>
        <dbReference type="PROSITE" id="PS50109"/>
    </source>
</evidence>
<reference evidence="8 9" key="1">
    <citation type="submission" date="2019-11" db="EMBL/GenBank/DDBJ databases">
        <title>Draft Genome Sequence of Plant Growth-Promoting Rhizosphere-Associated Bacteria.</title>
        <authorList>
            <person name="Vasilyev I.Y."/>
            <person name="Radchenko V."/>
            <person name="Ilnitskaya E.V."/>
        </authorList>
    </citation>
    <scope>NUCLEOTIDE SEQUENCE [LARGE SCALE GENOMIC DNA]</scope>
    <source>
        <strain evidence="8 9">VRA_MhP_f</strain>
    </source>
</reference>
<gene>
    <name evidence="8" type="ORF">GKC49_21355</name>
</gene>